<evidence type="ECO:0000313" key="1">
    <source>
        <dbReference type="EMBL" id="QHU02884.1"/>
    </source>
</evidence>
<proteinExistence type="predicted"/>
<sequence length="123" mass="14590">MHFCSVCENMYYLRISDEDSNKLIYYCRHCGNTADNITDDDVCVLKTQVKRSEEKYAHVVNEYTKEDPTIPRINTIRCPNQECDSNKEGGEREVLYIRYDDSNMKYIYMCAKCDCIWKTSEKH</sequence>
<dbReference type="EMBL" id="MN740367">
    <property type="protein sequence ID" value="QHU02884.1"/>
    <property type="molecule type" value="Genomic_DNA"/>
</dbReference>
<accession>A0A6C0JGU2</accession>
<evidence type="ECO:0008006" key="2">
    <source>
        <dbReference type="Google" id="ProtNLM"/>
    </source>
</evidence>
<organism evidence="1">
    <name type="scientific">viral metagenome</name>
    <dbReference type="NCBI Taxonomy" id="1070528"/>
    <lineage>
        <taxon>unclassified sequences</taxon>
        <taxon>metagenomes</taxon>
        <taxon>organismal metagenomes</taxon>
    </lineage>
</organism>
<name>A0A6C0JGU2_9ZZZZ</name>
<reference evidence="1" key="1">
    <citation type="journal article" date="2020" name="Nature">
        <title>Giant virus diversity and host interactions through global metagenomics.</title>
        <authorList>
            <person name="Schulz F."/>
            <person name="Roux S."/>
            <person name="Paez-Espino D."/>
            <person name="Jungbluth S."/>
            <person name="Walsh D.A."/>
            <person name="Denef V.J."/>
            <person name="McMahon K.D."/>
            <person name="Konstantinidis K.T."/>
            <person name="Eloe-Fadrosh E.A."/>
            <person name="Kyrpides N.C."/>
            <person name="Woyke T."/>
        </authorList>
    </citation>
    <scope>NUCLEOTIDE SEQUENCE</scope>
    <source>
        <strain evidence="1">GVMAG-M-3300025890-48</strain>
    </source>
</reference>
<dbReference type="AlphaFoldDB" id="A0A6C0JGU2"/>
<dbReference type="Gene3D" id="2.20.25.10">
    <property type="match status" value="2"/>
</dbReference>
<protein>
    <recommendedName>
        <fullName evidence="2">DNA-directed RNA polymerase M/15kDa subunit domain-containing protein</fullName>
    </recommendedName>
</protein>
<dbReference type="SUPFAM" id="SSF57783">
    <property type="entry name" value="Zinc beta-ribbon"/>
    <property type="match status" value="2"/>
</dbReference>